<dbReference type="Proteomes" id="UP001165962">
    <property type="component" value="Unassembled WGS sequence"/>
</dbReference>
<organism evidence="1 2">
    <name type="scientific">Paenibacillus agricola</name>
    <dbReference type="NCBI Taxonomy" id="2716264"/>
    <lineage>
        <taxon>Bacteria</taxon>
        <taxon>Bacillati</taxon>
        <taxon>Bacillota</taxon>
        <taxon>Bacilli</taxon>
        <taxon>Bacillales</taxon>
        <taxon>Paenibacillaceae</taxon>
        <taxon>Paenibacillus</taxon>
    </lineage>
</organism>
<sequence length="53" mass="6242">MEAFKEKPRNHGIPVLFPPNRYEDGSFSFNGRMYSFPVNEEKTDRQSHTLLLL</sequence>
<dbReference type="InterPro" id="IPR011013">
    <property type="entry name" value="Gal_mutarotase_sf_dom"/>
</dbReference>
<evidence type="ECO:0000313" key="2">
    <source>
        <dbReference type="Proteomes" id="UP001165962"/>
    </source>
</evidence>
<reference evidence="1" key="1">
    <citation type="submission" date="2020-03" db="EMBL/GenBank/DDBJ databases">
        <title>Draft sequencing of Paenibacilllus sp. S3N08.</title>
        <authorList>
            <person name="Kim D.-U."/>
        </authorList>
    </citation>
    <scope>NUCLEOTIDE SEQUENCE</scope>
    <source>
        <strain evidence="1">S3N08</strain>
    </source>
</reference>
<keyword evidence="2" id="KW-1185">Reference proteome</keyword>
<dbReference type="InterPro" id="IPR008183">
    <property type="entry name" value="Aldose_1/G6P_1-epimerase"/>
</dbReference>
<comment type="caution">
    <text evidence="1">The sequence shown here is derived from an EMBL/GenBank/DDBJ whole genome shotgun (WGS) entry which is preliminary data.</text>
</comment>
<name>A0ABX0JHB2_9BACL</name>
<protein>
    <submittedName>
        <fullName evidence="1">Uncharacterized protein</fullName>
    </submittedName>
</protein>
<dbReference type="Pfam" id="PF01263">
    <property type="entry name" value="Aldose_epim"/>
    <property type="match status" value="1"/>
</dbReference>
<dbReference type="InterPro" id="IPR014718">
    <property type="entry name" value="GH-type_carb-bd"/>
</dbReference>
<evidence type="ECO:0000313" key="1">
    <source>
        <dbReference type="EMBL" id="NHN34636.1"/>
    </source>
</evidence>
<gene>
    <name evidence="1" type="ORF">G9U52_33245</name>
</gene>
<proteinExistence type="predicted"/>
<dbReference type="SUPFAM" id="SSF74650">
    <property type="entry name" value="Galactose mutarotase-like"/>
    <property type="match status" value="1"/>
</dbReference>
<dbReference type="EMBL" id="JAAOIW010000021">
    <property type="protein sequence ID" value="NHN34636.1"/>
    <property type="molecule type" value="Genomic_DNA"/>
</dbReference>
<dbReference type="Gene3D" id="2.70.98.10">
    <property type="match status" value="1"/>
</dbReference>
<accession>A0ABX0JHB2</accession>